<dbReference type="AlphaFoldDB" id="A0A0N4ZRJ5"/>
<dbReference type="WBParaSite" id="PTRK_0001113100.1">
    <property type="protein sequence ID" value="PTRK_0001113100.1"/>
    <property type="gene ID" value="PTRK_0001113100"/>
</dbReference>
<dbReference type="Proteomes" id="UP000038045">
    <property type="component" value="Unplaced"/>
</dbReference>
<protein>
    <submittedName>
        <fullName evidence="3">Uncharacterized protein</fullName>
    </submittedName>
</protein>
<evidence type="ECO:0000313" key="3">
    <source>
        <dbReference type="WBParaSite" id="PTRK_0001113100.1"/>
    </source>
</evidence>
<feature type="compositionally biased region" description="Basic and acidic residues" evidence="1">
    <location>
        <begin position="304"/>
        <end position="315"/>
    </location>
</feature>
<keyword evidence="2" id="KW-1185">Reference proteome</keyword>
<accession>A0A0N4ZRJ5</accession>
<name>A0A0N4ZRJ5_PARTI</name>
<sequence>MDDKMEETSKNSLKDEERLNKIKEVFGIEREQEEKVAWQKVSEDAINRLLDQLSLDPTENLHDYRCVLLRSTDNVSIASTMRIFGKYSPLEIRLVNNFSAIIHFQSPIICAAALLDVSRPIRRIRYKVIDDDVEEDEEEGMIVNNKGDPIVIVTCKKNDEKLIKRINKEDDVTELDVDRVGIPEGSWRVAKHTTNKVLVLLTFAGDLDFKEARENKLEIWRSSKRRVQKTNDIFSRITKIGTEGDIRVSFTREKNDEMNNDTWRRDKSLIREGLNIFDKQGEELDFDFEHCVRTFINPEADTSLKRKANDDKNEEINQPVSKKVRGRGTCKFMSGLK</sequence>
<proteinExistence type="predicted"/>
<feature type="region of interest" description="Disordered" evidence="1">
    <location>
        <begin position="304"/>
        <end position="325"/>
    </location>
</feature>
<evidence type="ECO:0000256" key="1">
    <source>
        <dbReference type="SAM" id="MobiDB-lite"/>
    </source>
</evidence>
<evidence type="ECO:0000313" key="2">
    <source>
        <dbReference type="Proteomes" id="UP000038045"/>
    </source>
</evidence>
<reference evidence="3" key="1">
    <citation type="submission" date="2017-02" db="UniProtKB">
        <authorList>
            <consortium name="WormBaseParasite"/>
        </authorList>
    </citation>
    <scope>IDENTIFICATION</scope>
</reference>
<dbReference type="STRING" id="131310.A0A0N4ZRJ5"/>
<organism evidence="2 3">
    <name type="scientific">Parastrongyloides trichosuri</name>
    <name type="common">Possum-specific nematode worm</name>
    <dbReference type="NCBI Taxonomy" id="131310"/>
    <lineage>
        <taxon>Eukaryota</taxon>
        <taxon>Metazoa</taxon>
        <taxon>Ecdysozoa</taxon>
        <taxon>Nematoda</taxon>
        <taxon>Chromadorea</taxon>
        <taxon>Rhabditida</taxon>
        <taxon>Tylenchina</taxon>
        <taxon>Panagrolaimomorpha</taxon>
        <taxon>Strongyloidoidea</taxon>
        <taxon>Strongyloididae</taxon>
        <taxon>Parastrongyloides</taxon>
    </lineage>
</organism>